<gene>
    <name evidence="1" type="ORF">IB211_02760</name>
</gene>
<name>A0A0S2W772_9FIRM</name>
<organism evidence="1 2">
    <name type="scientific">Intestinimonas butyriciproducens</name>
    <dbReference type="NCBI Taxonomy" id="1297617"/>
    <lineage>
        <taxon>Bacteria</taxon>
        <taxon>Bacillati</taxon>
        <taxon>Bacillota</taxon>
        <taxon>Clostridia</taxon>
        <taxon>Eubacteriales</taxon>
        <taxon>Intestinimonas</taxon>
    </lineage>
</organism>
<dbReference type="EMBL" id="CP011307">
    <property type="protein sequence ID" value="ALP95151.1"/>
    <property type="molecule type" value="Genomic_DNA"/>
</dbReference>
<keyword evidence="2" id="KW-1185">Reference proteome</keyword>
<dbReference type="STRING" id="1297617.IB211_02760"/>
<protein>
    <submittedName>
        <fullName evidence="1">Uncharacterized protein</fullName>
    </submittedName>
</protein>
<dbReference type="RefSeq" id="WP_033119411.1">
    <property type="nucleotide sequence ID" value="NZ_CP011307.1"/>
</dbReference>
<dbReference type="KEGG" id="ibu:IB211_02760"/>
<proteinExistence type="predicted"/>
<sequence>MKRVKAACIEQTLHFQLKEELGHAAAVQAVKEEYTRYQNQLTRSRTRYKIVEETTLPDDSILVKIKKQYNNHDCGDYLD</sequence>
<dbReference type="Proteomes" id="UP000064844">
    <property type="component" value="Chromosome"/>
</dbReference>
<dbReference type="eggNOG" id="ENOG50333XU">
    <property type="taxonomic scope" value="Bacteria"/>
</dbReference>
<reference evidence="1 2" key="1">
    <citation type="journal article" date="2015" name="Nat. Commun.">
        <title>Production of butyrate from lysine and the Amadori product fructoselysine by a human gut commensal.</title>
        <authorList>
            <person name="Bui T.P."/>
            <person name="Ritari J."/>
            <person name="Boeren S."/>
            <person name="de Waard P."/>
            <person name="Plugge C.M."/>
            <person name="de Vos W.M."/>
        </authorList>
    </citation>
    <scope>NUCLEOTIDE SEQUENCE [LARGE SCALE GENOMIC DNA]</scope>
    <source>
        <strain evidence="1 2">AF211</strain>
    </source>
</reference>
<evidence type="ECO:0000313" key="1">
    <source>
        <dbReference type="EMBL" id="ALP95151.1"/>
    </source>
</evidence>
<reference evidence="2" key="2">
    <citation type="submission" date="2015-04" db="EMBL/GenBank/DDBJ databases">
        <title>A butyrogenic pathway from the amino acid lysine in a human gut commensal.</title>
        <authorList>
            <person name="de Vos W.M."/>
            <person name="Bui N.T.P."/>
            <person name="Plugge C.M."/>
            <person name="Ritari J."/>
        </authorList>
    </citation>
    <scope>NUCLEOTIDE SEQUENCE [LARGE SCALE GENOMIC DNA]</scope>
    <source>
        <strain evidence="2">AF211</strain>
    </source>
</reference>
<accession>A0A0S2W772</accession>
<dbReference type="AlphaFoldDB" id="A0A0S2W772"/>
<evidence type="ECO:0000313" key="2">
    <source>
        <dbReference type="Proteomes" id="UP000064844"/>
    </source>
</evidence>